<organism evidence="2 3">
    <name type="scientific">Desulfocurvibacter africanus subsp. africanus str. Walvis Bay</name>
    <dbReference type="NCBI Taxonomy" id="690850"/>
    <lineage>
        <taxon>Bacteria</taxon>
        <taxon>Pseudomonadati</taxon>
        <taxon>Thermodesulfobacteriota</taxon>
        <taxon>Desulfovibrionia</taxon>
        <taxon>Desulfovibrionales</taxon>
        <taxon>Desulfovibrionaceae</taxon>
        <taxon>Desulfocurvibacter</taxon>
    </lineage>
</organism>
<dbReference type="RefSeq" id="WP_014261653.1">
    <property type="nucleotide sequence ID" value="NC_016629.1"/>
</dbReference>
<dbReference type="eggNOG" id="COG1324">
    <property type="taxonomic scope" value="Bacteria"/>
</dbReference>
<dbReference type="Pfam" id="PF03091">
    <property type="entry name" value="CutA1"/>
    <property type="match status" value="1"/>
</dbReference>
<dbReference type="InterPro" id="IPR015867">
    <property type="entry name" value="N-reg_PII/ATP_PRibTrfase_C"/>
</dbReference>
<gene>
    <name evidence="2" type="ORF">Desaf_3782</name>
</gene>
<dbReference type="InterPro" id="IPR011322">
    <property type="entry name" value="N-reg_PII-like_a/b"/>
</dbReference>
<evidence type="ECO:0000256" key="1">
    <source>
        <dbReference type="ARBA" id="ARBA00010169"/>
    </source>
</evidence>
<accession>F3Z029</accession>
<proteinExistence type="inferred from homology"/>
<dbReference type="SUPFAM" id="SSF54913">
    <property type="entry name" value="GlnB-like"/>
    <property type="match status" value="1"/>
</dbReference>
<dbReference type="GO" id="GO:0005507">
    <property type="term" value="F:copper ion binding"/>
    <property type="evidence" value="ECO:0007669"/>
    <property type="project" value="TreeGrafter"/>
</dbReference>
<dbReference type="PANTHER" id="PTHR23419">
    <property type="entry name" value="DIVALENT CATION TOLERANCE CUTA-RELATED"/>
    <property type="match status" value="1"/>
</dbReference>
<sequence length="111" mass="12396">MSLATLYVTTPTKADAERIARALLEKRLVACANILEGCTSLYWWDGQIQNEQECVMICKTQMRLVTQAAAFIEELHPYDVPCVTAMPILKAGRKYAEWVTAETAQPGDTMV</sequence>
<dbReference type="EMBL" id="CP003221">
    <property type="protein sequence ID" value="EGJ52058.1"/>
    <property type="molecule type" value="Genomic_DNA"/>
</dbReference>
<comment type="similarity">
    <text evidence="1">Belongs to the CutA family.</text>
</comment>
<dbReference type="GO" id="GO:0010038">
    <property type="term" value="P:response to metal ion"/>
    <property type="evidence" value="ECO:0007669"/>
    <property type="project" value="InterPro"/>
</dbReference>
<dbReference type="Proteomes" id="UP000007844">
    <property type="component" value="Chromosome"/>
</dbReference>
<keyword evidence="3" id="KW-1185">Reference proteome</keyword>
<dbReference type="KEGG" id="daf:Desaf_3782"/>
<dbReference type="Gene3D" id="3.30.70.120">
    <property type="match status" value="1"/>
</dbReference>
<evidence type="ECO:0000313" key="2">
    <source>
        <dbReference type="EMBL" id="EGJ52058.1"/>
    </source>
</evidence>
<evidence type="ECO:0000313" key="3">
    <source>
        <dbReference type="Proteomes" id="UP000007844"/>
    </source>
</evidence>
<dbReference type="PANTHER" id="PTHR23419:SF8">
    <property type="entry name" value="FI09726P"/>
    <property type="match status" value="1"/>
</dbReference>
<dbReference type="AlphaFoldDB" id="F3Z029"/>
<reference evidence="2 3" key="1">
    <citation type="journal article" date="2011" name="J. Bacteriol.">
        <title>Genome sequence of the mercury-methylating and pleomorphic Desulfovibrio africanus Strain Walvis Bay.</title>
        <authorList>
            <person name="Brown S.D."/>
            <person name="Wall J.D."/>
            <person name="Kucken A.M."/>
            <person name="Gilmour C.C."/>
            <person name="Podar M."/>
            <person name="Brandt C.C."/>
            <person name="Teshima H."/>
            <person name="Detter J.C."/>
            <person name="Han C.S."/>
            <person name="Land M.L."/>
            <person name="Lucas S."/>
            <person name="Han J."/>
            <person name="Pennacchio L."/>
            <person name="Nolan M."/>
            <person name="Pitluck S."/>
            <person name="Woyke T."/>
            <person name="Goodwin L."/>
            <person name="Palumbo A.V."/>
            <person name="Elias D.A."/>
        </authorList>
    </citation>
    <scope>NUCLEOTIDE SEQUENCE [LARGE SCALE GENOMIC DNA]</scope>
    <source>
        <strain evidence="2 3">Walvis Bay</strain>
    </source>
</reference>
<dbReference type="InterPro" id="IPR004323">
    <property type="entry name" value="Ion_tolerance_CutA"/>
</dbReference>
<dbReference type="STRING" id="690850.Desaf_3782"/>
<name>F3Z029_DESAF</name>
<protein>
    <submittedName>
        <fullName evidence="2">CutA1 divalent ion tolerance protein</fullName>
    </submittedName>
</protein>
<dbReference type="HOGENOM" id="CLU_098807_3_1_7"/>